<dbReference type="Proteomes" id="UP000199377">
    <property type="component" value="Unassembled WGS sequence"/>
</dbReference>
<organism evidence="4 5">
    <name type="scientific">Albimonas pacifica</name>
    <dbReference type="NCBI Taxonomy" id="1114924"/>
    <lineage>
        <taxon>Bacteria</taxon>
        <taxon>Pseudomonadati</taxon>
        <taxon>Pseudomonadota</taxon>
        <taxon>Alphaproteobacteria</taxon>
        <taxon>Rhodobacterales</taxon>
        <taxon>Paracoccaceae</taxon>
        <taxon>Albimonas</taxon>
    </lineage>
</organism>
<dbReference type="AlphaFoldDB" id="A0A1I3BWH5"/>
<dbReference type="GO" id="GO:0006152">
    <property type="term" value="P:purine nucleoside catabolic process"/>
    <property type="evidence" value="ECO:0007669"/>
    <property type="project" value="TreeGrafter"/>
</dbReference>
<evidence type="ECO:0000259" key="3">
    <source>
        <dbReference type="Pfam" id="PF01156"/>
    </source>
</evidence>
<sequence>MGVWIDTDMSVDDVFAILLLQGRVEIDGLSLGFGVAPLPRARLNAAGAASAFGWSFAMTQGADRAVLGGQEHATRILGETGIRSRGKTLPEVEAPPLPPALPALSAWLEAQEQATILALGPLTNLAALALARPDLLPRIERIVWMGGGVTSGNHTASAEYNAIADPEALAILIARGVPIRMIDLDACRRVQIAEEDVTALRAAPGPNAGLLADLLGGYLDIALERGRPTMALYDPIAAAAVLRPDLFRFRSVRLDAELGGLHTRGRTVVETRHPDTHNAEIAEDLDAPAVKALCLAALVEAA</sequence>
<dbReference type="PANTHER" id="PTHR12304:SF4">
    <property type="entry name" value="URIDINE NUCLEOSIDASE"/>
    <property type="match status" value="1"/>
</dbReference>
<dbReference type="PANTHER" id="PTHR12304">
    <property type="entry name" value="INOSINE-URIDINE PREFERRING NUCLEOSIDE HYDROLASE"/>
    <property type="match status" value="1"/>
</dbReference>
<protein>
    <submittedName>
        <fullName evidence="4">Purine nucleosidase</fullName>
    </submittedName>
</protein>
<keyword evidence="2" id="KW-0326">Glycosidase</keyword>
<dbReference type="Gene3D" id="3.90.245.10">
    <property type="entry name" value="Ribonucleoside hydrolase-like"/>
    <property type="match status" value="1"/>
</dbReference>
<keyword evidence="5" id="KW-1185">Reference proteome</keyword>
<keyword evidence="1" id="KW-0378">Hydrolase</keyword>
<evidence type="ECO:0000313" key="4">
    <source>
        <dbReference type="EMBL" id="SFH66612.1"/>
    </source>
</evidence>
<dbReference type="InterPro" id="IPR036452">
    <property type="entry name" value="Ribo_hydro-like"/>
</dbReference>
<dbReference type="OrthoDB" id="9797882at2"/>
<reference evidence="4 5" key="1">
    <citation type="submission" date="2016-10" db="EMBL/GenBank/DDBJ databases">
        <authorList>
            <person name="de Groot N.N."/>
        </authorList>
    </citation>
    <scope>NUCLEOTIDE SEQUENCE [LARGE SCALE GENOMIC DNA]</scope>
    <source>
        <strain evidence="4 5">CGMCC 1.11030</strain>
    </source>
</reference>
<accession>A0A1I3BWH5</accession>
<dbReference type="GO" id="GO:0005829">
    <property type="term" value="C:cytosol"/>
    <property type="evidence" value="ECO:0007669"/>
    <property type="project" value="TreeGrafter"/>
</dbReference>
<evidence type="ECO:0000256" key="2">
    <source>
        <dbReference type="ARBA" id="ARBA00023295"/>
    </source>
</evidence>
<gene>
    <name evidence="4" type="ORF">SAMN05216258_101395</name>
</gene>
<dbReference type="STRING" id="1114924.SAMN05216258_101395"/>
<dbReference type="SUPFAM" id="SSF53590">
    <property type="entry name" value="Nucleoside hydrolase"/>
    <property type="match status" value="1"/>
</dbReference>
<dbReference type="InterPro" id="IPR001910">
    <property type="entry name" value="Inosine/uridine_hydrolase_dom"/>
</dbReference>
<dbReference type="InterPro" id="IPR023186">
    <property type="entry name" value="IUNH"/>
</dbReference>
<dbReference type="GO" id="GO:0008477">
    <property type="term" value="F:purine nucleosidase activity"/>
    <property type="evidence" value="ECO:0007669"/>
    <property type="project" value="TreeGrafter"/>
</dbReference>
<name>A0A1I3BWH5_9RHOB</name>
<dbReference type="Pfam" id="PF01156">
    <property type="entry name" value="IU_nuc_hydro"/>
    <property type="match status" value="1"/>
</dbReference>
<feature type="domain" description="Inosine/uridine-preferring nucleoside hydrolase" evidence="3">
    <location>
        <begin position="3"/>
        <end position="291"/>
    </location>
</feature>
<evidence type="ECO:0000256" key="1">
    <source>
        <dbReference type="ARBA" id="ARBA00022801"/>
    </source>
</evidence>
<evidence type="ECO:0000313" key="5">
    <source>
        <dbReference type="Proteomes" id="UP000199377"/>
    </source>
</evidence>
<dbReference type="EMBL" id="FOQH01000001">
    <property type="protein sequence ID" value="SFH66612.1"/>
    <property type="molecule type" value="Genomic_DNA"/>
</dbReference>
<dbReference type="RefSeq" id="WP_092857278.1">
    <property type="nucleotide sequence ID" value="NZ_FOQH01000001.1"/>
</dbReference>
<proteinExistence type="predicted"/>